<dbReference type="EMBL" id="MT631400">
    <property type="protein sequence ID" value="QNO49945.1"/>
    <property type="molecule type" value="Genomic_DNA"/>
</dbReference>
<organism evidence="7">
    <name type="scientific">Candidatus Methanogaster sp. ANME-2c ERB4</name>
    <dbReference type="NCBI Taxonomy" id="2759911"/>
    <lineage>
        <taxon>Archaea</taxon>
        <taxon>Methanobacteriati</taxon>
        <taxon>Methanobacteriota</taxon>
        <taxon>Stenosarchaea group</taxon>
        <taxon>Methanomicrobia</taxon>
        <taxon>Methanosarcinales</taxon>
        <taxon>ANME-2 cluster</taxon>
        <taxon>Candidatus Methanogasteraceae</taxon>
        <taxon>Candidatus Methanogaster</taxon>
    </lineage>
</organism>
<evidence type="ECO:0000259" key="6">
    <source>
        <dbReference type="PROSITE" id="PS50928"/>
    </source>
</evidence>
<dbReference type="Gene3D" id="1.10.3720.10">
    <property type="entry name" value="MetI-like"/>
    <property type="match status" value="1"/>
</dbReference>
<keyword evidence="5" id="KW-0813">Transport</keyword>
<evidence type="ECO:0000256" key="1">
    <source>
        <dbReference type="ARBA" id="ARBA00004141"/>
    </source>
</evidence>
<dbReference type="PANTHER" id="PTHR43376">
    <property type="entry name" value="OLIGOPEPTIDE TRANSPORT SYSTEM PERMEASE PROTEIN"/>
    <property type="match status" value="1"/>
</dbReference>
<dbReference type="GO" id="GO:0055085">
    <property type="term" value="P:transmembrane transport"/>
    <property type="evidence" value="ECO:0007669"/>
    <property type="project" value="InterPro"/>
</dbReference>
<feature type="transmembrane region" description="Helical" evidence="5">
    <location>
        <begin position="101"/>
        <end position="122"/>
    </location>
</feature>
<dbReference type="AlphaFoldDB" id="A0A7G9YPL1"/>
<evidence type="ECO:0000256" key="5">
    <source>
        <dbReference type="RuleBase" id="RU363032"/>
    </source>
</evidence>
<comment type="subcellular location">
    <subcellularLocation>
        <location evidence="5">Cell membrane</location>
        <topology evidence="5">Multi-pass membrane protein</topology>
    </subcellularLocation>
    <subcellularLocation>
        <location evidence="1">Membrane</location>
        <topology evidence="1">Multi-pass membrane protein</topology>
    </subcellularLocation>
</comment>
<accession>A0A7G9YPL1</accession>
<feature type="transmembrane region" description="Helical" evidence="5">
    <location>
        <begin position="187"/>
        <end position="209"/>
    </location>
</feature>
<evidence type="ECO:0000256" key="4">
    <source>
        <dbReference type="ARBA" id="ARBA00023136"/>
    </source>
</evidence>
<feature type="domain" description="ABC transmembrane type-1" evidence="6">
    <location>
        <begin position="99"/>
        <end position="314"/>
    </location>
</feature>
<evidence type="ECO:0000256" key="3">
    <source>
        <dbReference type="ARBA" id="ARBA00022989"/>
    </source>
</evidence>
<keyword evidence="2 5" id="KW-0812">Transmembrane</keyword>
<dbReference type="Pfam" id="PF00528">
    <property type="entry name" value="BPD_transp_1"/>
    <property type="match status" value="1"/>
</dbReference>
<evidence type="ECO:0000313" key="7">
    <source>
        <dbReference type="EMBL" id="QNO49945.1"/>
    </source>
</evidence>
<feature type="transmembrane region" description="Helical" evidence="5">
    <location>
        <begin position="12"/>
        <end position="31"/>
    </location>
</feature>
<dbReference type="InterPro" id="IPR035906">
    <property type="entry name" value="MetI-like_sf"/>
</dbReference>
<sequence length="325" mass="36693">MIRSRMVKVVTVYLLTILFLLFLNFLLPRLLPGDVILAMYSGHEVMLTEELYGELVRLHGLDKPLQEQFFIYLTQLAHGNLGYSYIYHASTTDLILGALPWTLLLVCTSFILSAIVGIILGVESSWRRGRRVDRLLLVSMLMIDGIHSLAIGILFLTIFSLHFGWFPTAGAVTPYSNAEGIAHIKDVLLHLTLPLATLTLSQIPGDYLMIRNSMVLTIREPFVLTARAKGLKERRIKYFHAARNAILPFFTRIGIRLAYIITGVLFIETIFAYPGLGLLTYEAISNRDLPLMQGILTVSVLLVLLINILVDLLYKKIDPRVEYAY</sequence>
<reference evidence="7" key="1">
    <citation type="submission" date="2020-06" db="EMBL/GenBank/DDBJ databases">
        <title>Unique genomic features of the anaerobic methanotrophic archaea.</title>
        <authorList>
            <person name="Chadwick G.L."/>
            <person name="Skennerton C.T."/>
            <person name="Laso-Perez R."/>
            <person name="Leu A.O."/>
            <person name="Speth D.R."/>
            <person name="Yu H."/>
            <person name="Morgan-Lang C."/>
            <person name="Hatzenpichler R."/>
            <person name="Goudeau D."/>
            <person name="Malmstrom R."/>
            <person name="Brazelton W.J."/>
            <person name="Woyke T."/>
            <person name="Hallam S.J."/>
            <person name="Tyson G.W."/>
            <person name="Wegener G."/>
            <person name="Boetius A."/>
            <person name="Orphan V."/>
        </authorList>
    </citation>
    <scope>NUCLEOTIDE SEQUENCE</scope>
</reference>
<proteinExistence type="inferred from homology"/>
<dbReference type="GO" id="GO:0005886">
    <property type="term" value="C:plasma membrane"/>
    <property type="evidence" value="ECO:0007669"/>
    <property type="project" value="UniProtKB-SubCell"/>
</dbReference>
<evidence type="ECO:0000256" key="2">
    <source>
        <dbReference type="ARBA" id="ARBA00022692"/>
    </source>
</evidence>
<keyword evidence="3 5" id="KW-1133">Transmembrane helix</keyword>
<feature type="transmembrane region" description="Helical" evidence="5">
    <location>
        <begin position="291"/>
        <end position="314"/>
    </location>
</feature>
<name>A0A7G9YPL1_9EURY</name>
<protein>
    <recommendedName>
        <fullName evidence="6">ABC transmembrane type-1 domain-containing protein</fullName>
    </recommendedName>
</protein>
<feature type="transmembrane region" description="Helical" evidence="5">
    <location>
        <begin position="134"/>
        <end position="167"/>
    </location>
</feature>
<dbReference type="CDD" id="cd06261">
    <property type="entry name" value="TM_PBP2"/>
    <property type="match status" value="1"/>
</dbReference>
<feature type="transmembrane region" description="Helical" evidence="5">
    <location>
        <begin position="257"/>
        <end position="279"/>
    </location>
</feature>
<dbReference type="PANTHER" id="PTHR43376:SF1">
    <property type="entry name" value="OLIGOPEPTIDE TRANSPORT SYSTEM PERMEASE PROTEIN"/>
    <property type="match status" value="1"/>
</dbReference>
<dbReference type="InterPro" id="IPR000515">
    <property type="entry name" value="MetI-like"/>
</dbReference>
<dbReference type="SUPFAM" id="SSF161098">
    <property type="entry name" value="MetI-like"/>
    <property type="match status" value="1"/>
</dbReference>
<dbReference type="PROSITE" id="PS50928">
    <property type="entry name" value="ABC_TM1"/>
    <property type="match status" value="1"/>
</dbReference>
<keyword evidence="4 5" id="KW-0472">Membrane</keyword>
<gene>
    <name evidence="7" type="ORF">FNHNGOKL_00013</name>
</gene>
<comment type="similarity">
    <text evidence="5">Belongs to the binding-protein-dependent transport system permease family.</text>
</comment>